<evidence type="ECO:0000256" key="2">
    <source>
        <dbReference type="SAM" id="Phobius"/>
    </source>
</evidence>
<feature type="transmembrane region" description="Helical" evidence="2">
    <location>
        <begin position="571"/>
        <end position="595"/>
    </location>
</feature>
<feature type="region of interest" description="Disordered" evidence="1">
    <location>
        <begin position="460"/>
        <end position="500"/>
    </location>
</feature>
<keyword evidence="4" id="KW-1185">Reference proteome</keyword>
<dbReference type="AlphaFoldDB" id="A0A8H6CLX5"/>
<organism evidence="3 4">
    <name type="scientific">Letharia lupina</name>
    <dbReference type="NCBI Taxonomy" id="560253"/>
    <lineage>
        <taxon>Eukaryota</taxon>
        <taxon>Fungi</taxon>
        <taxon>Dikarya</taxon>
        <taxon>Ascomycota</taxon>
        <taxon>Pezizomycotina</taxon>
        <taxon>Lecanoromycetes</taxon>
        <taxon>OSLEUM clade</taxon>
        <taxon>Lecanoromycetidae</taxon>
        <taxon>Lecanorales</taxon>
        <taxon>Lecanorineae</taxon>
        <taxon>Parmeliaceae</taxon>
        <taxon>Letharia</taxon>
    </lineage>
</organism>
<evidence type="ECO:0000313" key="3">
    <source>
        <dbReference type="EMBL" id="KAF6225656.1"/>
    </source>
</evidence>
<evidence type="ECO:0000256" key="1">
    <source>
        <dbReference type="SAM" id="MobiDB-lite"/>
    </source>
</evidence>
<gene>
    <name evidence="3" type="ORF">HO133_009656</name>
</gene>
<feature type="compositionally biased region" description="Basic and acidic residues" evidence="1">
    <location>
        <begin position="203"/>
        <end position="220"/>
    </location>
</feature>
<feature type="compositionally biased region" description="Polar residues" evidence="1">
    <location>
        <begin position="116"/>
        <end position="131"/>
    </location>
</feature>
<keyword evidence="2" id="KW-1133">Transmembrane helix</keyword>
<keyword evidence="2" id="KW-0472">Membrane</keyword>
<feature type="region of interest" description="Disordered" evidence="1">
    <location>
        <begin position="533"/>
        <end position="558"/>
    </location>
</feature>
<protein>
    <submittedName>
        <fullName evidence="3">Uncharacterized protein</fullName>
    </submittedName>
</protein>
<dbReference type="Proteomes" id="UP000593566">
    <property type="component" value="Unassembled WGS sequence"/>
</dbReference>
<evidence type="ECO:0000313" key="4">
    <source>
        <dbReference type="Proteomes" id="UP000593566"/>
    </source>
</evidence>
<name>A0A8H6CLX5_9LECA</name>
<feature type="compositionally biased region" description="Basic residues" evidence="1">
    <location>
        <begin position="1"/>
        <end position="12"/>
    </location>
</feature>
<dbReference type="GeneID" id="59338051"/>
<keyword evidence="2" id="KW-0812">Transmembrane</keyword>
<feature type="region of interest" description="Disordered" evidence="1">
    <location>
        <begin position="203"/>
        <end position="224"/>
    </location>
</feature>
<sequence length="604" mass="65742">MSSLRRPVHKSSTRYTSKPIAGLPEFDMLHSSGKTNGFVIHITEAPPPPPGPPSVILKTQDTVEKAPRQKPQPPPLAIPPKAYISDDQRPATPPSPLTSFSTRSRAASPTEVPLPRSSTTSPTLVRSNSGATPVMRSMFPRYDPNVPFTQQQYRPDIERVPGLASAMAVAGTSSYRPPSYSQQANNRPNSAYLQSERERLKAADVKESPFRSADNAEHEPTLSSPEDLLDLWDIANGQTASEEVADTYVLELSCDDLTVGREIITFNASTSDPIYTLEASHSNITVSRTHPGNRNPTIQSTTSTLEKPTSADPLVTCIFPKLAGLMALDHSSNVAVAHKLDRKACADLQAEAIGRAQEQEASMLLWDSDSNKYCLMHPTLLDSAATTLAIEITPNPSNPQKITIFAPETHTPLLALSLQTLALTLHPPAITALPSLYILDTLMSTLLALLLHLHRSCAPPSPSSHAVPTSPHRPLFPPPPTLAYDPPRSSLGNDKRSPSRFSVFRSTKSIGSDRSLHSASAYGQDIELQFLPPHRGPETVPRKKTKHQPPKQIFSTEDESLPKTTRAVLKLLYWAFEVLFWFMGVVVQLLAAGVVGAGKLVTKL</sequence>
<reference evidence="3 4" key="1">
    <citation type="journal article" date="2020" name="Genomics">
        <title>Complete, high-quality genomes from long-read metagenomic sequencing of two wolf lichen thalli reveals enigmatic genome architecture.</title>
        <authorList>
            <person name="McKenzie S.K."/>
            <person name="Walston R.F."/>
            <person name="Allen J.L."/>
        </authorList>
    </citation>
    <scope>NUCLEOTIDE SEQUENCE [LARGE SCALE GENOMIC DNA]</scope>
    <source>
        <strain evidence="3">WasteWater1</strain>
    </source>
</reference>
<comment type="caution">
    <text evidence="3">The sequence shown here is derived from an EMBL/GenBank/DDBJ whole genome shotgun (WGS) entry which is preliminary data.</text>
</comment>
<accession>A0A8H6CLX5</accession>
<dbReference type="RefSeq" id="XP_037154365.1">
    <property type="nucleotide sequence ID" value="XM_037300517.1"/>
</dbReference>
<feature type="region of interest" description="Disordered" evidence="1">
    <location>
        <begin position="1"/>
        <end position="131"/>
    </location>
</feature>
<feature type="compositionally biased region" description="Polar residues" evidence="1">
    <location>
        <begin position="97"/>
        <end position="107"/>
    </location>
</feature>
<proteinExistence type="predicted"/>
<dbReference type="EMBL" id="JACCJB010000007">
    <property type="protein sequence ID" value="KAF6225656.1"/>
    <property type="molecule type" value="Genomic_DNA"/>
</dbReference>
<feature type="region of interest" description="Disordered" evidence="1">
    <location>
        <begin position="285"/>
        <end position="307"/>
    </location>
</feature>